<dbReference type="GO" id="GO:0004222">
    <property type="term" value="F:metalloendopeptidase activity"/>
    <property type="evidence" value="ECO:0007669"/>
    <property type="project" value="InterPro"/>
</dbReference>
<sequence>MRPSDRPAQPNRRAFLTALGVVPVSLALASCSTGSSSKAPTGPDLSQVDDAVRLQDDLYRHINGKWLDSFQLPPDKTSVSTFSDIDDHVQDQLRAVLDKIHDPKDGTDEQRMRDIYDARMDTAAFDTLGMTPLQPWFDKADQAVTRADLAKLMGQMPIAGVVGIGVSIDAKDSTKYVPEISQSGPGITAKYYSDPAFAKYLAAYRTLLQALATGAGFPDPAGTTNRLIDLETKIAAAFWDPTKTRDADLTYNPMSWDQLVALGPGFDWDPWLAGTSNRPKELFARVVVGEPSFITAIARIWTETDEATWREYLKMAMLRKYAKYLKKDLSDANFEYLKATTGVAERPELWKSAVGAVDNYLGEPLGKLYVDAYFPADAKNRAKDLVNNLLAAYHENFANSSWMSPATRDAAIAKLNKITVKIGYPDKWRDYSGLKITRGKLIESVIAVELFESQYSMNKLGNPVDKSEWGMTPQTVNAYYEASSNSINFPAGILQAPAFDKDAAAAVNYGAIGAIIGHEIGHGFDDQGSKYDGDGNRVDWWTQHDKDLFQAKVNQLIAQYNGLVPAGLGPDQHVNGQLTVGENLADLRGLMISLAAYRIAEKKDDPDYTAMFQSWARYWREKQTPEALEQQLANDPHSPGEFRCNQVVRNLPEFYRTFGVTPSDKLFLAEDQRVSL</sequence>
<evidence type="ECO:0000259" key="10">
    <source>
        <dbReference type="Pfam" id="PF05649"/>
    </source>
</evidence>
<keyword evidence="6" id="KW-0862">Zinc</keyword>
<evidence type="ECO:0000256" key="8">
    <source>
        <dbReference type="SAM" id="SignalP"/>
    </source>
</evidence>
<keyword evidence="3" id="KW-0645">Protease</keyword>
<feature type="domain" description="Peptidase M13 C-terminal" evidence="9">
    <location>
        <begin position="477"/>
        <end position="674"/>
    </location>
</feature>
<dbReference type="InterPro" id="IPR006311">
    <property type="entry name" value="TAT_signal"/>
</dbReference>
<dbReference type="CDD" id="cd08662">
    <property type="entry name" value="M13"/>
    <property type="match status" value="1"/>
</dbReference>
<keyword evidence="5" id="KW-0378">Hydrolase</keyword>
<dbReference type="Gene3D" id="1.10.1380.10">
    <property type="entry name" value="Neutral endopeptidase , domain2"/>
    <property type="match status" value="1"/>
</dbReference>
<keyword evidence="8" id="KW-0732">Signal</keyword>
<dbReference type="InterPro" id="IPR008753">
    <property type="entry name" value="Peptidase_M13_N"/>
</dbReference>
<dbReference type="InterPro" id="IPR024079">
    <property type="entry name" value="MetalloPept_cat_dom_sf"/>
</dbReference>
<evidence type="ECO:0000256" key="5">
    <source>
        <dbReference type="ARBA" id="ARBA00022801"/>
    </source>
</evidence>
<dbReference type="SUPFAM" id="SSF55486">
    <property type="entry name" value="Metalloproteases ('zincins'), catalytic domain"/>
    <property type="match status" value="1"/>
</dbReference>
<evidence type="ECO:0000313" key="11">
    <source>
        <dbReference type="EMBL" id="RMI31894.1"/>
    </source>
</evidence>
<name>A0A3M2L3D0_9NOCA</name>
<dbReference type="Pfam" id="PF05649">
    <property type="entry name" value="Peptidase_M13_N"/>
    <property type="match status" value="1"/>
</dbReference>
<dbReference type="PANTHER" id="PTHR11733">
    <property type="entry name" value="ZINC METALLOPROTEASE FAMILY M13 NEPRILYSIN-RELATED"/>
    <property type="match status" value="1"/>
</dbReference>
<feature type="domain" description="Peptidase M13 N-terminal" evidence="10">
    <location>
        <begin position="55"/>
        <end position="425"/>
    </location>
</feature>
<proteinExistence type="inferred from homology"/>
<dbReference type="Proteomes" id="UP000279275">
    <property type="component" value="Unassembled WGS sequence"/>
</dbReference>
<protein>
    <submittedName>
        <fullName evidence="11">M13 family peptidase</fullName>
    </submittedName>
</protein>
<evidence type="ECO:0000256" key="4">
    <source>
        <dbReference type="ARBA" id="ARBA00022723"/>
    </source>
</evidence>
<dbReference type="PRINTS" id="PR00786">
    <property type="entry name" value="NEPRILYSIN"/>
</dbReference>
<comment type="similarity">
    <text evidence="2">Belongs to the peptidase M13 family.</text>
</comment>
<dbReference type="InterPro" id="IPR000718">
    <property type="entry name" value="Peptidase_M13"/>
</dbReference>
<dbReference type="PROSITE" id="PS51257">
    <property type="entry name" value="PROKAR_LIPOPROTEIN"/>
    <property type="match status" value="1"/>
</dbReference>
<comment type="cofactor">
    <cofactor evidence="1">
        <name>Zn(2+)</name>
        <dbReference type="ChEBI" id="CHEBI:29105"/>
    </cofactor>
</comment>
<dbReference type="InterPro" id="IPR042089">
    <property type="entry name" value="Peptidase_M13_dom_2"/>
</dbReference>
<dbReference type="OrthoDB" id="9775677at2"/>
<keyword evidence="12" id="KW-1185">Reference proteome</keyword>
<dbReference type="Pfam" id="PF01431">
    <property type="entry name" value="Peptidase_M13"/>
    <property type="match status" value="1"/>
</dbReference>
<dbReference type="PANTHER" id="PTHR11733:SF167">
    <property type="entry name" value="FI17812P1-RELATED"/>
    <property type="match status" value="1"/>
</dbReference>
<dbReference type="GO" id="GO:0046872">
    <property type="term" value="F:metal ion binding"/>
    <property type="evidence" value="ECO:0007669"/>
    <property type="project" value="UniProtKB-KW"/>
</dbReference>
<evidence type="ECO:0000256" key="1">
    <source>
        <dbReference type="ARBA" id="ARBA00001947"/>
    </source>
</evidence>
<dbReference type="PROSITE" id="PS51318">
    <property type="entry name" value="TAT"/>
    <property type="match status" value="1"/>
</dbReference>
<feature type="chain" id="PRO_5039589418" evidence="8">
    <location>
        <begin position="30"/>
        <end position="676"/>
    </location>
</feature>
<evidence type="ECO:0000313" key="12">
    <source>
        <dbReference type="Proteomes" id="UP000279275"/>
    </source>
</evidence>
<evidence type="ECO:0000259" key="9">
    <source>
        <dbReference type="Pfam" id="PF01431"/>
    </source>
</evidence>
<dbReference type="GO" id="GO:0016485">
    <property type="term" value="P:protein processing"/>
    <property type="evidence" value="ECO:0007669"/>
    <property type="project" value="TreeGrafter"/>
</dbReference>
<feature type="signal peptide" evidence="8">
    <location>
        <begin position="1"/>
        <end position="29"/>
    </location>
</feature>
<reference evidence="11 12" key="1">
    <citation type="submission" date="2018-10" db="EMBL/GenBank/DDBJ databases">
        <title>Isolation from cow dung.</title>
        <authorList>
            <person name="Ling L."/>
        </authorList>
    </citation>
    <scope>NUCLEOTIDE SEQUENCE [LARGE SCALE GENOMIC DNA]</scope>
    <source>
        <strain evidence="11 12">NEAU-LL90</strain>
    </source>
</reference>
<dbReference type="RefSeq" id="WP_122189023.1">
    <property type="nucleotide sequence ID" value="NZ_RFFH01000006.1"/>
</dbReference>
<organism evidence="11 12">
    <name type="scientific">Nocardia stercoris</name>
    <dbReference type="NCBI Taxonomy" id="2483361"/>
    <lineage>
        <taxon>Bacteria</taxon>
        <taxon>Bacillati</taxon>
        <taxon>Actinomycetota</taxon>
        <taxon>Actinomycetes</taxon>
        <taxon>Mycobacteriales</taxon>
        <taxon>Nocardiaceae</taxon>
        <taxon>Nocardia</taxon>
    </lineage>
</organism>
<gene>
    <name evidence="11" type="ORF">EBN03_17135</name>
</gene>
<dbReference type="EMBL" id="RFFH01000006">
    <property type="protein sequence ID" value="RMI31894.1"/>
    <property type="molecule type" value="Genomic_DNA"/>
</dbReference>
<keyword evidence="7" id="KW-0482">Metalloprotease</keyword>
<evidence type="ECO:0000256" key="2">
    <source>
        <dbReference type="ARBA" id="ARBA00007357"/>
    </source>
</evidence>
<dbReference type="Gene3D" id="3.40.390.10">
    <property type="entry name" value="Collagenase (Catalytic Domain)"/>
    <property type="match status" value="1"/>
</dbReference>
<evidence type="ECO:0000256" key="6">
    <source>
        <dbReference type="ARBA" id="ARBA00022833"/>
    </source>
</evidence>
<dbReference type="AlphaFoldDB" id="A0A3M2L3D0"/>
<evidence type="ECO:0000256" key="3">
    <source>
        <dbReference type="ARBA" id="ARBA00022670"/>
    </source>
</evidence>
<comment type="caution">
    <text evidence="11">The sequence shown here is derived from an EMBL/GenBank/DDBJ whole genome shotgun (WGS) entry which is preliminary data.</text>
</comment>
<dbReference type="InterPro" id="IPR018497">
    <property type="entry name" value="Peptidase_M13_C"/>
</dbReference>
<keyword evidence="4" id="KW-0479">Metal-binding</keyword>
<evidence type="ECO:0000256" key="7">
    <source>
        <dbReference type="ARBA" id="ARBA00023049"/>
    </source>
</evidence>
<dbReference type="GO" id="GO:0005886">
    <property type="term" value="C:plasma membrane"/>
    <property type="evidence" value="ECO:0007669"/>
    <property type="project" value="TreeGrafter"/>
</dbReference>
<dbReference type="PROSITE" id="PS51885">
    <property type="entry name" value="NEPRILYSIN"/>
    <property type="match status" value="1"/>
</dbReference>
<accession>A0A3M2L3D0</accession>